<feature type="transmembrane region" description="Helical" evidence="1">
    <location>
        <begin position="472"/>
        <end position="493"/>
    </location>
</feature>
<feature type="transmembrane region" description="Helical" evidence="1">
    <location>
        <begin position="6"/>
        <end position="24"/>
    </location>
</feature>
<accession>A0ABT3SVG4</accession>
<organism evidence="4 5">
    <name type="scientific">Candidatus Seongchinamella marina</name>
    <dbReference type="NCBI Taxonomy" id="2518990"/>
    <lineage>
        <taxon>Bacteria</taxon>
        <taxon>Pseudomonadati</taxon>
        <taxon>Pseudomonadota</taxon>
        <taxon>Gammaproteobacteria</taxon>
        <taxon>Cellvibrionales</taxon>
        <taxon>Halieaceae</taxon>
        <taxon>Seongchinamella</taxon>
    </lineage>
</organism>
<dbReference type="Pfam" id="PF14400">
    <property type="entry name" value="Transglut_i_TM"/>
    <property type="match status" value="1"/>
</dbReference>
<feature type="domain" description="Inactive transglutaminase fused to 7 transmembrane helices" evidence="2">
    <location>
        <begin position="24"/>
        <end position="183"/>
    </location>
</feature>
<feature type="transmembrane region" description="Helical" evidence="1">
    <location>
        <begin position="383"/>
        <end position="404"/>
    </location>
</feature>
<dbReference type="InterPro" id="IPR025840">
    <property type="entry name" value="7TM_transglut"/>
</dbReference>
<keyword evidence="5" id="KW-1185">Reference proteome</keyword>
<gene>
    <name evidence="4" type="ORF">EYC87_10390</name>
</gene>
<feature type="transmembrane region" description="Helical" evidence="1">
    <location>
        <begin position="345"/>
        <end position="371"/>
    </location>
</feature>
<dbReference type="RefSeq" id="WP_279252812.1">
    <property type="nucleotide sequence ID" value="NZ_SHNP01000003.1"/>
</dbReference>
<protein>
    <recommendedName>
        <fullName evidence="6">Inactive transglutaminase fused to 7 transmembrane helices</fullName>
    </recommendedName>
</protein>
<feature type="transmembrane region" description="Helical" evidence="1">
    <location>
        <begin position="315"/>
        <end position="333"/>
    </location>
</feature>
<evidence type="ECO:0000259" key="3">
    <source>
        <dbReference type="Pfam" id="PF14402"/>
    </source>
</evidence>
<feature type="transmembrane region" description="Helical" evidence="1">
    <location>
        <begin position="410"/>
        <end position="428"/>
    </location>
</feature>
<dbReference type="Proteomes" id="UP001143307">
    <property type="component" value="Unassembled WGS sequence"/>
</dbReference>
<proteinExistence type="predicted"/>
<dbReference type="Pfam" id="PF14402">
    <property type="entry name" value="7TM_transglut"/>
    <property type="match status" value="1"/>
</dbReference>
<keyword evidence="1" id="KW-0472">Membrane</keyword>
<evidence type="ECO:0000313" key="4">
    <source>
        <dbReference type="EMBL" id="MCX2973988.1"/>
    </source>
</evidence>
<reference evidence="4" key="1">
    <citation type="submission" date="2019-02" db="EMBL/GenBank/DDBJ databases">
        <authorList>
            <person name="Li S.-H."/>
        </authorList>
    </citation>
    <scope>NUCLEOTIDE SEQUENCE</scope>
    <source>
        <strain evidence="4">IMCC8485</strain>
    </source>
</reference>
<evidence type="ECO:0000259" key="2">
    <source>
        <dbReference type="Pfam" id="PF14400"/>
    </source>
</evidence>
<name>A0ABT3SVG4_9GAMM</name>
<evidence type="ECO:0000256" key="1">
    <source>
        <dbReference type="SAM" id="Phobius"/>
    </source>
</evidence>
<keyword evidence="1" id="KW-0812">Transmembrane</keyword>
<keyword evidence="1" id="KW-1133">Transmembrane helix</keyword>
<sequence>MNAHRQIVIIITLLVLTGVSMITYKHRVLGFPLFATDTETVWNIESRLEFKALGGPVKVRINLPDSVSGVEILHGSEVSSGYDSGVERDHGKDFYQWSRDDALPGQQAVFLRNEVFFREVPIVTQEKPPLPITPELNEVATQVQKDFSDANAKSGAKEKNLVLKILRELNNPASEHLGVLLRDARRRSEQLQLAIDLLAMEGIAARMVRGVLLEDRQNNRSALFMLKVWLDGQWQLFDPRESSSVAWDSFIIFQEGTTPLFEVEGGENSSLRFSVLREQRASFITAVEAARNHRSLLVDFSIYSLPVAQQGTFKLLLLMPLGALVVVVLRNLVGIRTSGTFMPILITLAFLQTGLLIGLLLFIMVVGTGLIVRSYLTRLNLLLVPRIAAVLVVVIIIYGAIGIAGHKLGFEWGLSVTVFPMIILSWTIERMSILWDEESAHEVLIQGGGSLLTASLAYALMSNQIVADSIFLYPEALLVLLAAIIAIGSYSGYRLSDLRRFEPMERY</sequence>
<evidence type="ECO:0000313" key="5">
    <source>
        <dbReference type="Proteomes" id="UP001143307"/>
    </source>
</evidence>
<comment type="caution">
    <text evidence="4">The sequence shown here is derived from an EMBL/GenBank/DDBJ whole genome shotgun (WGS) entry which is preliminary data.</text>
</comment>
<feature type="domain" description="7 transmembrane helices usually fused to an inactive transglutaminase" evidence="3">
    <location>
        <begin position="259"/>
        <end position="504"/>
    </location>
</feature>
<feature type="transmembrane region" description="Helical" evidence="1">
    <location>
        <begin position="440"/>
        <end position="460"/>
    </location>
</feature>
<dbReference type="EMBL" id="SHNP01000003">
    <property type="protein sequence ID" value="MCX2973988.1"/>
    <property type="molecule type" value="Genomic_DNA"/>
</dbReference>
<evidence type="ECO:0008006" key="6">
    <source>
        <dbReference type="Google" id="ProtNLM"/>
    </source>
</evidence>
<dbReference type="InterPro" id="IPR025838">
    <property type="entry name" value="Transglut_i_TM"/>
</dbReference>